<dbReference type="GO" id="GO:0004848">
    <property type="term" value="F:ureidoglycolate hydrolase activity"/>
    <property type="evidence" value="ECO:0007669"/>
    <property type="project" value="InterPro"/>
</dbReference>
<comment type="catalytic activity">
    <reaction evidence="4">
        <text>(S)-ureidoglycolate = urea + glyoxylate</text>
        <dbReference type="Rhea" id="RHEA:11304"/>
        <dbReference type="ChEBI" id="CHEBI:16199"/>
        <dbReference type="ChEBI" id="CHEBI:36655"/>
        <dbReference type="ChEBI" id="CHEBI:57296"/>
        <dbReference type="EC" id="4.3.2.3"/>
    </reaction>
</comment>
<comment type="subunit">
    <text evidence="1">Homodimer.</text>
</comment>
<reference evidence="6" key="1">
    <citation type="submission" date="2020-07" db="EMBL/GenBank/DDBJ databases">
        <title>novel species isolated from the respiratory tract of Marmot.</title>
        <authorList>
            <person name="Zhang G."/>
        </authorList>
    </citation>
    <scope>NUCLEOTIDE SEQUENCE [LARGE SCALE GENOMIC DNA]</scope>
    <source>
        <strain evidence="6">686</strain>
    </source>
</reference>
<dbReference type="AlphaFoldDB" id="A0A7D7RQ05"/>
<evidence type="ECO:0000256" key="3">
    <source>
        <dbReference type="ARBA" id="ARBA00023239"/>
    </source>
</evidence>
<dbReference type="EMBL" id="CP059491">
    <property type="protein sequence ID" value="QMT01473.1"/>
    <property type="molecule type" value="Genomic_DNA"/>
</dbReference>
<dbReference type="Gene3D" id="2.60.120.480">
    <property type="entry name" value="Ureidoglycolate hydrolase"/>
    <property type="match status" value="1"/>
</dbReference>
<sequence length="166" mass="18023">MTGVVPARRIPIQNLTDDAFAPFGAVLTAVPDGDSPREGERLLDLSRGTPRFYLMALQDRPARFDSITRHRSVTQVLASVGGGEWMIAVAPPGAVDDPEDRPGADDVKVFRVGGDAAVLLHRGTWHAGPFFAPEQMSFFNLELDDTNQVDHQNFSFGVEFVAGQSS</sequence>
<evidence type="ECO:0000256" key="4">
    <source>
        <dbReference type="ARBA" id="ARBA00047684"/>
    </source>
</evidence>
<evidence type="ECO:0000313" key="5">
    <source>
        <dbReference type="EMBL" id="QMT01473.1"/>
    </source>
</evidence>
<dbReference type="Proteomes" id="UP000515663">
    <property type="component" value="Chromosome"/>
</dbReference>
<evidence type="ECO:0000256" key="2">
    <source>
        <dbReference type="ARBA" id="ARBA00022631"/>
    </source>
</evidence>
<dbReference type="KEGG" id="gji:H1R19_22105"/>
<dbReference type="PANTHER" id="PTHR35721:SF1">
    <property type="entry name" value="UREIDOGLYCOLATE HYDROLASE"/>
    <property type="match status" value="1"/>
</dbReference>
<name>A0A7D7RQ05_9ACTN</name>
<keyword evidence="2" id="KW-0659">Purine metabolism</keyword>
<dbReference type="SUPFAM" id="SSF51182">
    <property type="entry name" value="RmlC-like cupins"/>
    <property type="match status" value="1"/>
</dbReference>
<dbReference type="GO" id="GO:0050385">
    <property type="term" value="F:ureidoglycolate lyase activity"/>
    <property type="evidence" value="ECO:0007669"/>
    <property type="project" value="UniProtKB-EC"/>
</dbReference>
<dbReference type="Pfam" id="PF04115">
    <property type="entry name" value="Ureidogly_lyase"/>
    <property type="match status" value="1"/>
</dbReference>
<gene>
    <name evidence="5" type="ORF">H1R19_22105</name>
</gene>
<protein>
    <submittedName>
        <fullName evidence="5">Ureidoglycolate lyase</fullName>
    </submittedName>
</protein>
<dbReference type="GO" id="GO:0000256">
    <property type="term" value="P:allantoin catabolic process"/>
    <property type="evidence" value="ECO:0007669"/>
    <property type="project" value="InterPro"/>
</dbReference>
<evidence type="ECO:0000313" key="6">
    <source>
        <dbReference type="Proteomes" id="UP000515663"/>
    </source>
</evidence>
<dbReference type="InterPro" id="IPR011051">
    <property type="entry name" value="RmlC_Cupin_sf"/>
</dbReference>
<dbReference type="GO" id="GO:0006144">
    <property type="term" value="P:purine nucleobase metabolic process"/>
    <property type="evidence" value="ECO:0007669"/>
    <property type="project" value="UniProtKB-KW"/>
</dbReference>
<keyword evidence="3 5" id="KW-0456">Lyase</keyword>
<proteinExistence type="predicted"/>
<dbReference type="PANTHER" id="PTHR35721">
    <property type="entry name" value="UREIDOGLYCOLATE HYDROLASE"/>
    <property type="match status" value="1"/>
</dbReference>
<dbReference type="InterPro" id="IPR007247">
    <property type="entry name" value="Ureidogly_lyase"/>
</dbReference>
<evidence type="ECO:0000256" key="1">
    <source>
        <dbReference type="ARBA" id="ARBA00011738"/>
    </source>
</evidence>
<organism evidence="5 6">
    <name type="scientific">Gordonia jinghuaiqii</name>
    <dbReference type="NCBI Taxonomy" id="2758710"/>
    <lineage>
        <taxon>Bacteria</taxon>
        <taxon>Bacillati</taxon>
        <taxon>Actinomycetota</taxon>
        <taxon>Actinomycetes</taxon>
        <taxon>Mycobacteriales</taxon>
        <taxon>Gordoniaceae</taxon>
        <taxon>Gordonia</taxon>
    </lineage>
</organism>
<accession>A0A7D7RQ05</accession>
<dbReference type="RefSeq" id="WP_188328425.1">
    <property type="nucleotide sequence ID" value="NZ_CP059491.1"/>
</dbReference>
<dbReference type="InterPro" id="IPR024060">
    <property type="entry name" value="Ureidoglycolate_lyase_dom_sf"/>
</dbReference>
<keyword evidence="6" id="KW-1185">Reference proteome</keyword>